<feature type="transmembrane region" description="Helical" evidence="1">
    <location>
        <begin position="85"/>
        <end position="103"/>
    </location>
</feature>
<reference evidence="2" key="1">
    <citation type="submission" date="2017-02" db="EMBL/GenBank/DDBJ databases">
        <title>Delving into the versatile metabolic prowess of the omnipresent phylum Bacteroidetes.</title>
        <authorList>
            <person name="Nobu M.K."/>
            <person name="Mei R."/>
            <person name="Narihiro T."/>
            <person name="Kuroda K."/>
            <person name="Liu W.-T."/>
        </authorList>
    </citation>
    <scope>NUCLEOTIDE SEQUENCE</scope>
    <source>
        <strain evidence="2">ADurb.Bin280</strain>
    </source>
</reference>
<gene>
    <name evidence="2" type="ORF">BWY43_00223</name>
</gene>
<feature type="transmembrane region" description="Helical" evidence="1">
    <location>
        <begin position="287"/>
        <end position="308"/>
    </location>
</feature>
<keyword evidence="1" id="KW-0472">Membrane</keyword>
<evidence type="ECO:0008006" key="3">
    <source>
        <dbReference type="Google" id="ProtNLM"/>
    </source>
</evidence>
<dbReference type="Proteomes" id="UP000485367">
    <property type="component" value="Unassembled WGS sequence"/>
</dbReference>
<feature type="transmembrane region" description="Helical" evidence="1">
    <location>
        <begin position="140"/>
        <end position="156"/>
    </location>
</feature>
<name>A0A1V5SET9_9BACT</name>
<feature type="transmembrane region" description="Helical" evidence="1">
    <location>
        <begin position="200"/>
        <end position="220"/>
    </location>
</feature>
<keyword evidence="1" id="KW-0812">Transmembrane</keyword>
<feature type="transmembrane region" description="Helical" evidence="1">
    <location>
        <begin position="363"/>
        <end position="382"/>
    </location>
</feature>
<feature type="transmembrane region" description="Helical" evidence="1">
    <location>
        <begin position="338"/>
        <end position="356"/>
    </location>
</feature>
<protein>
    <recommendedName>
        <fullName evidence="3">Glycosyltransferase RgtA/B/C/D-like domain-containing protein</fullName>
    </recommendedName>
</protein>
<proteinExistence type="predicted"/>
<dbReference type="EMBL" id="MWBO01000013">
    <property type="protein sequence ID" value="OQA53036.1"/>
    <property type="molecule type" value="Genomic_DNA"/>
</dbReference>
<evidence type="ECO:0000313" key="2">
    <source>
        <dbReference type="EMBL" id="OQA53036.1"/>
    </source>
</evidence>
<accession>A0A1V5SET9</accession>
<feature type="transmembrane region" description="Helical" evidence="1">
    <location>
        <begin position="168"/>
        <end position="194"/>
    </location>
</feature>
<dbReference type="AlphaFoldDB" id="A0A1V5SET9"/>
<feature type="transmembrane region" description="Helical" evidence="1">
    <location>
        <begin position="257"/>
        <end position="275"/>
    </location>
</feature>
<sequence>MLSYLKRNIGPIAVILIFALLFLGDVARIKPYDADNLIALSFGKLSAANLFEGSFTNYLPAYRPLSKIAVYLQYQLGGVSQLQNFFWGNWLMWTGCAVGLYVLLENITTSRLASLLGAVGMLLDPRAIFALVWIGERQNTICLLAGLVALYIAFTLNRKTDYKKILLINLFLFLSLLSKEFGLAFTIPVLLVVLRRTKNYLLALSVLFSFLFYMVARLTLGVSSNDINSFCETMGYFDKTLEICYSGMGIVGRIKQYLYNTGASFIGTFLPLFFSRVGTLSGINFTLGFYMNFAFSVLILVPSIIALAKKYKDSTIFLLLIVLSAFANFILFRERNQLIGMLGFYALFGIGLSQIFKKIKMKFIKVGIAYLIIISTLCLNGLDFRREIQYFVGTSEKNDPCRALEKYPQDIDKTIVQTVSNYYKLNLNCLNK</sequence>
<organism evidence="2">
    <name type="scientific">candidate division WS2 bacterium ADurb.Bin280</name>
    <dbReference type="NCBI Taxonomy" id="1852829"/>
    <lineage>
        <taxon>Bacteria</taxon>
        <taxon>candidate division WS2</taxon>
    </lineage>
</organism>
<keyword evidence="1" id="KW-1133">Transmembrane helix</keyword>
<evidence type="ECO:0000256" key="1">
    <source>
        <dbReference type="SAM" id="Phobius"/>
    </source>
</evidence>
<feature type="transmembrane region" description="Helical" evidence="1">
    <location>
        <begin position="315"/>
        <end position="332"/>
    </location>
</feature>
<comment type="caution">
    <text evidence="2">The sequence shown here is derived from an EMBL/GenBank/DDBJ whole genome shotgun (WGS) entry which is preliminary data.</text>
</comment>
<feature type="transmembrane region" description="Helical" evidence="1">
    <location>
        <begin position="115"/>
        <end position="134"/>
    </location>
</feature>